<dbReference type="Pfam" id="PF03692">
    <property type="entry name" value="CxxCxxCC"/>
    <property type="match status" value="1"/>
</dbReference>
<dbReference type="InterPro" id="IPR005358">
    <property type="entry name" value="Puta_zinc/iron-chelating_dom"/>
</dbReference>
<keyword evidence="2" id="KW-1185">Reference proteome</keyword>
<gene>
    <name evidence="1" type="ORF">LVJ94_44040</name>
</gene>
<proteinExistence type="predicted"/>
<evidence type="ECO:0000313" key="2">
    <source>
        <dbReference type="Proteomes" id="UP001374803"/>
    </source>
</evidence>
<accession>A0ABZ2L3R5</accession>
<dbReference type="EMBL" id="CP089983">
    <property type="protein sequence ID" value="WXB03866.1"/>
    <property type="molecule type" value="Genomic_DNA"/>
</dbReference>
<dbReference type="Proteomes" id="UP001374803">
    <property type="component" value="Chromosome"/>
</dbReference>
<sequence length="118" mass="13323">MSSRLPVIPSSLPCFPCPHDSICCSWGTSLNAKEAETLKSLYGDDAIVWDDEENEWRTRVDGDRCMFLKSNACSLHDRPEYPSVCRCFPWSDPETGGPYQYDLSICPELPQDEEPAES</sequence>
<dbReference type="RefSeq" id="WP_394833501.1">
    <property type="nucleotide sequence ID" value="NZ_CP089929.1"/>
</dbReference>
<name>A0ABZ2L3R5_9BACT</name>
<organism evidence="1 2">
    <name type="scientific">Pendulispora rubella</name>
    <dbReference type="NCBI Taxonomy" id="2741070"/>
    <lineage>
        <taxon>Bacteria</taxon>
        <taxon>Pseudomonadati</taxon>
        <taxon>Myxococcota</taxon>
        <taxon>Myxococcia</taxon>
        <taxon>Myxococcales</taxon>
        <taxon>Sorangiineae</taxon>
        <taxon>Pendulisporaceae</taxon>
        <taxon>Pendulispora</taxon>
    </lineage>
</organism>
<evidence type="ECO:0000313" key="1">
    <source>
        <dbReference type="EMBL" id="WXB03866.1"/>
    </source>
</evidence>
<protein>
    <submittedName>
        <fullName evidence="1">YkgJ family cysteine cluster protein</fullName>
    </submittedName>
</protein>
<reference evidence="1" key="1">
    <citation type="submission" date="2021-12" db="EMBL/GenBank/DDBJ databases">
        <title>Discovery of the Pendulisporaceae a myxobacterial family with distinct sporulation behavior and unique specialized metabolism.</title>
        <authorList>
            <person name="Garcia R."/>
            <person name="Popoff A."/>
            <person name="Bader C.D."/>
            <person name="Loehr J."/>
            <person name="Walesch S."/>
            <person name="Walt C."/>
            <person name="Boldt J."/>
            <person name="Bunk B."/>
            <person name="Haeckl F.J.F.P.J."/>
            <person name="Gunesch A.P."/>
            <person name="Birkelbach J."/>
            <person name="Nuebel U."/>
            <person name="Pietschmann T."/>
            <person name="Bach T."/>
            <person name="Mueller R."/>
        </authorList>
    </citation>
    <scope>NUCLEOTIDE SEQUENCE</scope>
    <source>
        <strain evidence="1">MSr11367</strain>
    </source>
</reference>